<dbReference type="VEuPathDB" id="FungiDB:SPPG_06690"/>
<gene>
    <name evidence="2" type="ORF">SPPG_06690</name>
</gene>
<accession>A0A0L0HBP1</accession>
<keyword evidence="3" id="KW-1185">Reference proteome</keyword>
<dbReference type="RefSeq" id="XP_016606334.1">
    <property type="nucleotide sequence ID" value="XM_016754892.1"/>
</dbReference>
<dbReference type="EMBL" id="KQ257461">
    <property type="protein sequence ID" value="KNC98294.1"/>
    <property type="molecule type" value="Genomic_DNA"/>
</dbReference>
<dbReference type="Proteomes" id="UP000053201">
    <property type="component" value="Unassembled WGS sequence"/>
</dbReference>
<organism evidence="2 3">
    <name type="scientific">Spizellomyces punctatus (strain DAOM BR117)</name>
    <dbReference type="NCBI Taxonomy" id="645134"/>
    <lineage>
        <taxon>Eukaryota</taxon>
        <taxon>Fungi</taxon>
        <taxon>Fungi incertae sedis</taxon>
        <taxon>Chytridiomycota</taxon>
        <taxon>Chytridiomycota incertae sedis</taxon>
        <taxon>Chytridiomycetes</taxon>
        <taxon>Spizellomycetales</taxon>
        <taxon>Spizellomycetaceae</taxon>
        <taxon>Spizellomyces</taxon>
    </lineage>
</organism>
<evidence type="ECO:0000313" key="2">
    <source>
        <dbReference type="EMBL" id="KNC98294.1"/>
    </source>
</evidence>
<sequence>MSVYEAIGYGVLDSRLFRLPTSLGNSQTISNPNSKRRRIQKAVGKIFGWKPQDSDRRYQDADTVEQITDEDELPAYDLADIPPPPYSEPETSPSADSRAEKITGHGRTQRWRNLRTRVRAICR</sequence>
<proteinExistence type="predicted"/>
<evidence type="ECO:0000313" key="3">
    <source>
        <dbReference type="Proteomes" id="UP000053201"/>
    </source>
</evidence>
<dbReference type="GeneID" id="27689979"/>
<dbReference type="AlphaFoldDB" id="A0A0L0HBP1"/>
<dbReference type="InParanoid" id="A0A0L0HBP1"/>
<name>A0A0L0HBP1_SPIPD</name>
<reference evidence="2 3" key="1">
    <citation type="submission" date="2009-08" db="EMBL/GenBank/DDBJ databases">
        <title>The Genome Sequence of Spizellomyces punctatus strain DAOM BR117.</title>
        <authorList>
            <consortium name="The Broad Institute Genome Sequencing Platform"/>
            <person name="Russ C."/>
            <person name="Cuomo C."/>
            <person name="Shea T."/>
            <person name="Young S.K."/>
            <person name="Zeng Q."/>
            <person name="Koehrsen M."/>
            <person name="Haas B."/>
            <person name="Borodovsky M."/>
            <person name="Guigo R."/>
            <person name="Alvarado L."/>
            <person name="Berlin A."/>
            <person name="Bochicchio J."/>
            <person name="Borenstein D."/>
            <person name="Chapman S."/>
            <person name="Chen Z."/>
            <person name="Engels R."/>
            <person name="Freedman E."/>
            <person name="Gellesch M."/>
            <person name="Goldberg J."/>
            <person name="Griggs A."/>
            <person name="Gujja S."/>
            <person name="Heiman D."/>
            <person name="Hepburn T."/>
            <person name="Howarth C."/>
            <person name="Jen D."/>
            <person name="Larson L."/>
            <person name="Lewis B."/>
            <person name="Mehta T."/>
            <person name="Park D."/>
            <person name="Pearson M."/>
            <person name="Roberts A."/>
            <person name="Saif S."/>
            <person name="Shenoy N."/>
            <person name="Sisk P."/>
            <person name="Stolte C."/>
            <person name="Sykes S."/>
            <person name="Thomson T."/>
            <person name="Walk T."/>
            <person name="White J."/>
            <person name="Yandava C."/>
            <person name="Burger G."/>
            <person name="Gray M.W."/>
            <person name="Holland P.W.H."/>
            <person name="King N."/>
            <person name="Lang F.B.F."/>
            <person name="Roger A.J."/>
            <person name="Ruiz-Trillo I."/>
            <person name="Lander E."/>
            <person name="Nusbaum C."/>
        </authorList>
    </citation>
    <scope>NUCLEOTIDE SEQUENCE [LARGE SCALE GENOMIC DNA]</scope>
    <source>
        <strain evidence="2 3">DAOM BR117</strain>
    </source>
</reference>
<dbReference type="OrthoDB" id="10403673at2759"/>
<evidence type="ECO:0000256" key="1">
    <source>
        <dbReference type="SAM" id="MobiDB-lite"/>
    </source>
</evidence>
<feature type="region of interest" description="Disordered" evidence="1">
    <location>
        <begin position="66"/>
        <end position="110"/>
    </location>
</feature>
<protein>
    <submittedName>
        <fullName evidence="2">Uncharacterized protein</fullName>
    </submittedName>
</protein>